<comment type="caution">
    <text evidence="2">The sequence shown here is derived from an EMBL/GenBank/DDBJ whole genome shotgun (WGS) entry which is preliminary data.</text>
</comment>
<sequence length="190" mass="22160">MLLKIETERLLLREFTEADAGAFFAMMGDEEVNTFLPWFPVKTLAEAEKMLREQYLEPKDGGIHLAICLKEDNVPIGYVNISDGEAHDLGYGLRKEFWHKGIVTEAAKAMVKEAKRRGFPFLTATHDVKNPRSGGVMRNIGMKYCYTYEEVWQPKNFPVHFRLYQLNLDGDETRVYRGYWEKYPHFVEEL</sequence>
<reference evidence="2" key="1">
    <citation type="submission" date="2020-10" db="EMBL/GenBank/DDBJ databases">
        <authorList>
            <person name="Gilroy R."/>
        </authorList>
    </citation>
    <scope>NUCLEOTIDE SEQUENCE</scope>
    <source>
        <strain evidence="2">CHK199-13235</strain>
    </source>
</reference>
<evidence type="ECO:0000259" key="1">
    <source>
        <dbReference type="PROSITE" id="PS51186"/>
    </source>
</evidence>
<dbReference type="Gene3D" id="3.40.630.30">
    <property type="match status" value="1"/>
</dbReference>
<organism evidence="2 3">
    <name type="scientific">Candidatus Merdivicinus excrementipullorum</name>
    <dbReference type="NCBI Taxonomy" id="2840867"/>
    <lineage>
        <taxon>Bacteria</taxon>
        <taxon>Bacillati</taxon>
        <taxon>Bacillota</taxon>
        <taxon>Clostridia</taxon>
        <taxon>Eubacteriales</taxon>
        <taxon>Oscillospiraceae</taxon>
        <taxon>Oscillospiraceae incertae sedis</taxon>
        <taxon>Candidatus Merdivicinus</taxon>
    </lineage>
</organism>
<feature type="domain" description="N-acetyltransferase" evidence="1">
    <location>
        <begin position="10"/>
        <end position="169"/>
    </location>
</feature>
<protein>
    <submittedName>
        <fullName evidence="2">GNAT family N-acetyltransferase</fullName>
    </submittedName>
</protein>
<dbReference type="GO" id="GO:0016747">
    <property type="term" value="F:acyltransferase activity, transferring groups other than amino-acyl groups"/>
    <property type="evidence" value="ECO:0007669"/>
    <property type="project" value="InterPro"/>
</dbReference>
<dbReference type="EMBL" id="DVJP01000018">
    <property type="protein sequence ID" value="HIS75598.1"/>
    <property type="molecule type" value="Genomic_DNA"/>
</dbReference>
<dbReference type="SUPFAM" id="SSF55729">
    <property type="entry name" value="Acyl-CoA N-acyltransferases (Nat)"/>
    <property type="match status" value="1"/>
</dbReference>
<dbReference type="PANTHER" id="PTHR43792:SF1">
    <property type="entry name" value="N-ACETYLTRANSFERASE DOMAIN-CONTAINING PROTEIN"/>
    <property type="match status" value="1"/>
</dbReference>
<dbReference type="PANTHER" id="PTHR43792">
    <property type="entry name" value="GNAT FAMILY, PUTATIVE (AFU_ORTHOLOGUE AFUA_3G00765)-RELATED-RELATED"/>
    <property type="match status" value="1"/>
</dbReference>
<evidence type="ECO:0000313" key="2">
    <source>
        <dbReference type="EMBL" id="HIS75598.1"/>
    </source>
</evidence>
<dbReference type="PROSITE" id="PS51186">
    <property type="entry name" value="GNAT"/>
    <property type="match status" value="1"/>
</dbReference>
<dbReference type="AlphaFoldDB" id="A0A9D1FKV6"/>
<accession>A0A9D1FKV6</accession>
<gene>
    <name evidence="2" type="ORF">IAB51_02200</name>
</gene>
<dbReference type="InterPro" id="IPR051531">
    <property type="entry name" value="N-acetyltransferase"/>
</dbReference>
<dbReference type="Pfam" id="PF13302">
    <property type="entry name" value="Acetyltransf_3"/>
    <property type="match status" value="1"/>
</dbReference>
<evidence type="ECO:0000313" key="3">
    <source>
        <dbReference type="Proteomes" id="UP000824002"/>
    </source>
</evidence>
<dbReference type="Proteomes" id="UP000824002">
    <property type="component" value="Unassembled WGS sequence"/>
</dbReference>
<name>A0A9D1FKV6_9FIRM</name>
<proteinExistence type="predicted"/>
<dbReference type="InterPro" id="IPR016181">
    <property type="entry name" value="Acyl_CoA_acyltransferase"/>
</dbReference>
<dbReference type="InterPro" id="IPR000182">
    <property type="entry name" value="GNAT_dom"/>
</dbReference>
<reference evidence="2" key="2">
    <citation type="journal article" date="2021" name="PeerJ">
        <title>Extensive microbial diversity within the chicken gut microbiome revealed by metagenomics and culture.</title>
        <authorList>
            <person name="Gilroy R."/>
            <person name="Ravi A."/>
            <person name="Getino M."/>
            <person name="Pursley I."/>
            <person name="Horton D.L."/>
            <person name="Alikhan N.F."/>
            <person name="Baker D."/>
            <person name="Gharbi K."/>
            <person name="Hall N."/>
            <person name="Watson M."/>
            <person name="Adriaenssens E.M."/>
            <person name="Foster-Nyarko E."/>
            <person name="Jarju S."/>
            <person name="Secka A."/>
            <person name="Antonio M."/>
            <person name="Oren A."/>
            <person name="Chaudhuri R.R."/>
            <person name="La Ragione R."/>
            <person name="Hildebrand F."/>
            <person name="Pallen M.J."/>
        </authorList>
    </citation>
    <scope>NUCLEOTIDE SEQUENCE</scope>
    <source>
        <strain evidence="2">CHK199-13235</strain>
    </source>
</reference>